<keyword evidence="2" id="KW-1185">Reference proteome</keyword>
<dbReference type="Proteomes" id="UP001205843">
    <property type="component" value="Unassembled WGS sequence"/>
</dbReference>
<evidence type="ECO:0000313" key="2">
    <source>
        <dbReference type="Proteomes" id="UP001205843"/>
    </source>
</evidence>
<sequence>MLTPNVLWVDLKDVDFSADAQVKKLQLHGGEVYAGHALRNFIATEPFAFRGI</sequence>
<reference evidence="1" key="1">
    <citation type="submission" date="2022-03" db="EMBL/GenBank/DDBJ databases">
        <title>Genomic Encyclopedia of Type Strains, Phase III (KMG-III): the genomes of soil and plant-associated and newly described type strains.</title>
        <authorList>
            <person name="Whitman W."/>
        </authorList>
    </citation>
    <scope>NUCLEOTIDE SEQUENCE</scope>
    <source>
        <strain evidence="1">ANL 6-2</strain>
    </source>
</reference>
<dbReference type="Gene3D" id="3.60.60.10">
    <property type="entry name" value="Penicillin V Acylase, Chain A"/>
    <property type="match status" value="1"/>
</dbReference>
<organism evidence="1 2">
    <name type="scientific">Natronocella acetinitrilica</name>
    <dbReference type="NCBI Taxonomy" id="414046"/>
    <lineage>
        <taxon>Bacteria</taxon>
        <taxon>Pseudomonadati</taxon>
        <taxon>Pseudomonadota</taxon>
        <taxon>Gammaproteobacteria</taxon>
        <taxon>Chromatiales</taxon>
        <taxon>Ectothiorhodospiraceae</taxon>
        <taxon>Natronocella</taxon>
    </lineage>
</organism>
<dbReference type="AlphaFoldDB" id="A0AAE3G7A0"/>
<comment type="caution">
    <text evidence="1">The sequence shown here is derived from an EMBL/GenBank/DDBJ whole genome shotgun (WGS) entry which is preliminary data.</text>
</comment>
<proteinExistence type="predicted"/>
<evidence type="ECO:0000313" key="1">
    <source>
        <dbReference type="EMBL" id="MCP1676974.1"/>
    </source>
</evidence>
<dbReference type="EMBL" id="JALJXV010000012">
    <property type="protein sequence ID" value="MCP1676974.1"/>
    <property type="molecule type" value="Genomic_DNA"/>
</dbReference>
<name>A0AAE3G7A0_9GAMM</name>
<accession>A0AAE3G7A0</accession>
<dbReference type="RefSeq" id="WP_253484625.1">
    <property type="nucleotide sequence ID" value="NZ_JALJXV010000012.1"/>
</dbReference>
<gene>
    <name evidence="1" type="ORF">J2T57_004148</name>
</gene>
<protein>
    <submittedName>
        <fullName evidence="1">Uncharacterized protein</fullName>
    </submittedName>
</protein>